<dbReference type="Gene3D" id="3.40.50.300">
    <property type="entry name" value="P-loop containing nucleotide triphosphate hydrolases"/>
    <property type="match status" value="1"/>
</dbReference>
<dbReference type="SUPFAM" id="SSF52540">
    <property type="entry name" value="P-loop containing nucleoside triphosphate hydrolases"/>
    <property type="match status" value="1"/>
</dbReference>
<evidence type="ECO:0000259" key="2">
    <source>
        <dbReference type="PROSITE" id="PS50837"/>
    </source>
</evidence>
<dbReference type="PANTHER" id="PTHR46844:SF1">
    <property type="entry name" value="SLR5058 PROTEIN"/>
    <property type="match status" value="1"/>
</dbReference>
<dbReference type="InterPro" id="IPR007111">
    <property type="entry name" value="NACHT_NTPase"/>
</dbReference>
<dbReference type="PROSITE" id="PS50837">
    <property type="entry name" value="NACHT"/>
    <property type="match status" value="1"/>
</dbReference>
<dbReference type="EMBL" id="JABJWZ010000106">
    <property type="protein sequence ID" value="MBB1254371.1"/>
    <property type="molecule type" value="Genomic_DNA"/>
</dbReference>
<accession>A0A7W3WL48</accession>
<gene>
    <name evidence="3" type="ORF">H3146_13510</name>
</gene>
<evidence type="ECO:0000313" key="4">
    <source>
        <dbReference type="Proteomes" id="UP000525686"/>
    </source>
</evidence>
<dbReference type="Proteomes" id="UP000525686">
    <property type="component" value="Unassembled WGS sequence"/>
</dbReference>
<evidence type="ECO:0000256" key="1">
    <source>
        <dbReference type="SAM" id="MobiDB-lite"/>
    </source>
</evidence>
<name>A0A7W3WL48_9ACTN</name>
<dbReference type="InterPro" id="IPR027417">
    <property type="entry name" value="P-loop_NTPase"/>
</dbReference>
<sequence length="843" mass="91465">MEPAVVARLASAAVVPLVKRLVRRDGPGAGLVDRPVRVGTWLTLGGEKQTLGERDLRRLAEEVVERSARERGPYDALSAELRRELADALDTALYGLGDLDMDDVQAVRLGAAALAARLPRPAGLSGDARALLEPLLTAVCAHVLEFFASRSTFANRTLVEQSRDLAGLAADTALLLERTPSPLAEDARFEQRYAEHIGNRHGELTILGLGGGVSREWPLEAAYVPLEAASGVEPPAPVAQALAVRERVVLRGSAGAGKTTLLQWLALAAVGRGERPGPPGLYGRVPFLLPLRRVLAAGAPPTPDRFLHAVRSSLAGAQPDGWADRVLSAGRGLLLVDGVDEIPAEARETTRRWLRELVRDFPDNRWVVTARPSAVRDEWLADVGFHELSLVPLATGDVRELISRWHAAAGADPAAGRALYEAVLANPALAQLAVHPLLCALLCALNSTRDGRMPSVRRELYDAALGLLLERRDEERGVSVAGVSLDRDTRLGLLQRFAHWMTRNHQSEMAASDAVRQIRRALGDTAGEPEAVLEHLLSRSGLLRESTPGVVHFATHGSFQHFLAARAALEEGDLPMLLVNAHRPQWEDVVRMAVALGGPTEQTRLVEGLLPADGDGRHSPTAVRRGLLAASCLPDAAGLDDDARRRVLEFTAPLVPPRDKRAVRTLIDLGTPTALALLPGPEGLPDEVALNVVLVATRLGSEAALPLLARYRAHPSLAVRRQLAWSWYRFDTDRYAEEVVSGLGGDGLYFTAHHTEHLRALRALGGRPRVQVADPDYRPSELLELLDRDRLTALWLPGGYRPAEDGGRWLHRFPRLTTLVLPERPPADDPTLPDHLTVTDRPD</sequence>
<organism evidence="3 4">
    <name type="scientific">Streptomyces alkaliterrae</name>
    <dbReference type="NCBI Taxonomy" id="2213162"/>
    <lineage>
        <taxon>Bacteria</taxon>
        <taxon>Bacillati</taxon>
        <taxon>Actinomycetota</taxon>
        <taxon>Actinomycetes</taxon>
        <taxon>Kitasatosporales</taxon>
        <taxon>Streptomycetaceae</taxon>
        <taxon>Streptomyces</taxon>
    </lineage>
</organism>
<protein>
    <submittedName>
        <fullName evidence="3">NACHT domain-containing protein</fullName>
    </submittedName>
</protein>
<feature type="region of interest" description="Disordered" evidence="1">
    <location>
        <begin position="822"/>
        <end position="843"/>
    </location>
</feature>
<dbReference type="RefSeq" id="WP_181354489.1">
    <property type="nucleotide sequence ID" value="NZ_JABJWZ010000106.1"/>
</dbReference>
<dbReference type="PANTHER" id="PTHR46844">
    <property type="entry name" value="SLR5058 PROTEIN"/>
    <property type="match status" value="1"/>
</dbReference>
<evidence type="ECO:0000313" key="3">
    <source>
        <dbReference type="EMBL" id="MBB1254371.1"/>
    </source>
</evidence>
<dbReference type="AlphaFoldDB" id="A0A7W3WL48"/>
<dbReference type="Pfam" id="PF22733">
    <property type="entry name" value="NNH1"/>
    <property type="match status" value="1"/>
</dbReference>
<dbReference type="Pfam" id="PF05729">
    <property type="entry name" value="NACHT"/>
    <property type="match status" value="1"/>
</dbReference>
<feature type="domain" description="NACHT" evidence="2">
    <location>
        <begin position="246"/>
        <end position="570"/>
    </location>
</feature>
<dbReference type="InterPro" id="IPR054547">
    <property type="entry name" value="NNH1"/>
</dbReference>
<reference evidence="4" key="1">
    <citation type="submission" date="2020-05" db="EMBL/GenBank/DDBJ databases">
        <title>Classification of alakaliphilic streptomycetes isolated from an alkaline soil next to Lonar Crater, India and a proposal for the recognition of Streptomyces alkaliterrae sp. nov.</title>
        <authorList>
            <person name="Golinska P."/>
        </authorList>
    </citation>
    <scope>NUCLEOTIDE SEQUENCE [LARGE SCALE GENOMIC DNA]</scope>
    <source>
        <strain evidence="4">OF3</strain>
    </source>
</reference>
<comment type="caution">
    <text evidence="3">The sequence shown here is derived from an EMBL/GenBank/DDBJ whole genome shotgun (WGS) entry which is preliminary data.</text>
</comment>
<proteinExistence type="predicted"/>